<dbReference type="PANTHER" id="PTHR30086">
    <property type="entry name" value="ARGININE EXPORTER PROTEIN ARGO"/>
    <property type="match status" value="1"/>
</dbReference>
<evidence type="ECO:0000256" key="4">
    <source>
        <dbReference type="ARBA" id="ARBA00022989"/>
    </source>
</evidence>
<feature type="transmembrane region" description="Helical" evidence="6">
    <location>
        <begin position="141"/>
        <end position="164"/>
    </location>
</feature>
<dbReference type="InterPro" id="IPR001123">
    <property type="entry name" value="LeuE-type"/>
</dbReference>
<dbReference type="PANTHER" id="PTHR30086:SF20">
    <property type="entry name" value="ARGININE EXPORTER PROTEIN ARGO-RELATED"/>
    <property type="match status" value="1"/>
</dbReference>
<evidence type="ECO:0000313" key="8">
    <source>
        <dbReference type="Proteomes" id="UP000248916"/>
    </source>
</evidence>
<evidence type="ECO:0000313" key="7">
    <source>
        <dbReference type="EMBL" id="PZX18320.1"/>
    </source>
</evidence>
<sequence length="197" mass="20999">MAPEILAGLVLFAFVATVTPGPNNVMLTASGANFGFRRTVPHMLGITIGFPVMIALVGLGLMQVFDAVPGSQTVLEVASVLYLLYLAWKIAHAGAPKDASAEGRPLSFLQAALFQWVNPKAWALALSAIAAYAPARTAATIVTVALVFSAVSLPSISIWVVLGQQMRRFLRSTRRLTAFNWTMAALLVASLVPVLRH</sequence>
<dbReference type="GO" id="GO:0005886">
    <property type="term" value="C:plasma membrane"/>
    <property type="evidence" value="ECO:0007669"/>
    <property type="project" value="UniProtKB-SubCell"/>
</dbReference>
<proteinExistence type="predicted"/>
<evidence type="ECO:0000256" key="3">
    <source>
        <dbReference type="ARBA" id="ARBA00022692"/>
    </source>
</evidence>
<organism evidence="7 8">
    <name type="scientific">Palleronia aestuarii</name>
    <dbReference type="NCBI Taxonomy" id="568105"/>
    <lineage>
        <taxon>Bacteria</taxon>
        <taxon>Pseudomonadati</taxon>
        <taxon>Pseudomonadota</taxon>
        <taxon>Alphaproteobacteria</taxon>
        <taxon>Rhodobacterales</taxon>
        <taxon>Roseobacteraceae</taxon>
        <taxon>Palleronia</taxon>
    </lineage>
</organism>
<evidence type="ECO:0000256" key="6">
    <source>
        <dbReference type="SAM" id="Phobius"/>
    </source>
</evidence>
<name>A0A2W7NEH2_9RHOB</name>
<keyword evidence="3 6" id="KW-0812">Transmembrane</keyword>
<evidence type="ECO:0000256" key="1">
    <source>
        <dbReference type="ARBA" id="ARBA00004651"/>
    </source>
</evidence>
<comment type="caution">
    <text evidence="7">The sequence shown here is derived from an EMBL/GenBank/DDBJ whole genome shotgun (WGS) entry which is preliminary data.</text>
</comment>
<keyword evidence="2" id="KW-1003">Cell membrane</keyword>
<evidence type="ECO:0000256" key="2">
    <source>
        <dbReference type="ARBA" id="ARBA00022475"/>
    </source>
</evidence>
<protein>
    <submittedName>
        <fullName evidence="7">Threonine/homoserine/homoserine lactone efflux protein</fullName>
    </submittedName>
</protein>
<dbReference type="GO" id="GO:0033228">
    <property type="term" value="P:cysteine export across plasma membrane"/>
    <property type="evidence" value="ECO:0007669"/>
    <property type="project" value="TreeGrafter"/>
</dbReference>
<gene>
    <name evidence="7" type="ORF">LX81_00949</name>
</gene>
<evidence type="ECO:0000256" key="5">
    <source>
        <dbReference type="ARBA" id="ARBA00023136"/>
    </source>
</evidence>
<accession>A0A2W7NEH2</accession>
<keyword evidence="4 6" id="KW-1133">Transmembrane helix</keyword>
<dbReference type="OrthoDB" id="9812084at2"/>
<dbReference type="Pfam" id="PF01810">
    <property type="entry name" value="LysE"/>
    <property type="match status" value="1"/>
</dbReference>
<dbReference type="RefSeq" id="WP_111536133.1">
    <property type="nucleotide sequence ID" value="NZ_QKZL01000003.1"/>
</dbReference>
<dbReference type="AlphaFoldDB" id="A0A2W7NEH2"/>
<dbReference type="GO" id="GO:0015171">
    <property type="term" value="F:amino acid transmembrane transporter activity"/>
    <property type="evidence" value="ECO:0007669"/>
    <property type="project" value="TreeGrafter"/>
</dbReference>
<dbReference type="EMBL" id="QKZL01000003">
    <property type="protein sequence ID" value="PZX18320.1"/>
    <property type="molecule type" value="Genomic_DNA"/>
</dbReference>
<reference evidence="7 8" key="1">
    <citation type="submission" date="2018-06" db="EMBL/GenBank/DDBJ databases">
        <title>Genomic Encyclopedia of Archaeal and Bacterial Type Strains, Phase II (KMG-II): from individual species to whole genera.</title>
        <authorList>
            <person name="Goeker M."/>
        </authorList>
    </citation>
    <scope>NUCLEOTIDE SEQUENCE [LARGE SCALE GENOMIC DNA]</scope>
    <source>
        <strain evidence="7 8">DSM 22009</strain>
    </source>
</reference>
<dbReference type="Proteomes" id="UP000248916">
    <property type="component" value="Unassembled WGS sequence"/>
</dbReference>
<comment type="subcellular location">
    <subcellularLocation>
        <location evidence="1">Cell membrane</location>
        <topology evidence="1">Multi-pass membrane protein</topology>
    </subcellularLocation>
</comment>
<keyword evidence="5 6" id="KW-0472">Membrane</keyword>
<feature type="transmembrane region" description="Helical" evidence="6">
    <location>
        <begin position="44"/>
        <end position="62"/>
    </location>
</feature>
<feature type="transmembrane region" description="Helical" evidence="6">
    <location>
        <begin position="176"/>
        <end position="195"/>
    </location>
</feature>
<keyword evidence="8" id="KW-1185">Reference proteome</keyword>